<name>A0A9P0D376_9CUCU</name>
<reference evidence="1" key="1">
    <citation type="submission" date="2022-01" db="EMBL/GenBank/DDBJ databases">
        <authorList>
            <person name="King R."/>
        </authorList>
    </citation>
    <scope>NUCLEOTIDE SEQUENCE</scope>
</reference>
<protein>
    <recommendedName>
        <fullName evidence="3">Gag protein</fullName>
    </recommendedName>
</protein>
<dbReference type="OrthoDB" id="8121865at2759"/>
<dbReference type="InterPro" id="IPR005312">
    <property type="entry name" value="DUF1759"/>
</dbReference>
<evidence type="ECO:0008006" key="3">
    <source>
        <dbReference type="Google" id="ProtNLM"/>
    </source>
</evidence>
<evidence type="ECO:0000313" key="2">
    <source>
        <dbReference type="Proteomes" id="UP001153636"/>
    </source>
</evidence>
<dbReference type="Proteomes" id="UP001153636">
    <property type="component" value="Chromosome 7"/>
</dbReference>
<organism evidence="1 2">
    <name type="scientific">Psylliodes chrysocephalus</name>
    <dbReference type="NCBI Taxonomy" id="3402493"/>
    <lineage>
        <taxon>Eukaryota</taxon>
        <taxon>Metazoa</taxon>
        <taxon>Ecdysozoa</taxon>
        <taxon>Arthropoda</taxon>
        <taxon>Hexapoda</taxon>
        <taxon>Insecta</taxon>
        <taxon>Pterygota</taxon>
        <taxon>Neoptera</taxon>
        <taxon>Endopterygota</taxon>
        <taxon>Coleoptera</taxon>
        <taxon>Polyphaga</taxon>
        <taxon>Cucujiformia</taxon>
        <taxon>Chrysomeloidea</taxon>
        <taxon>Chrysomelidae</taxon>
        <taxon>Galerucinae</taxon>
        <taxon>Alticini</taxon>
        <taxon>Psylliodes</taxon>
    </lineage>
</organism>
<gene>
    <name evidence="1" type="ORF">PSYICH_LOCUS13826</name>
</gene>
<dbReference type="EMBL" id="OV651819">
    <property type="protein sequence ID" value="CAH1113893.1"/>
    <property type="molecule type" value="Genomic_DNA"/>
</dbReference>
<accession>A0A9P0D376</accession>
<dbReference type="Pfam" id="PF03564">
    <property type="entry name" value="DUF1759"/>
    <property type="match status" value="1"/>
</dbReference>
<dbReference type="PANTHER" id="PTHR22954">
    <property type="entry name" value="RETROVIRAL PROTEASE-RELATED"/>
    <property type="match status" value="1"/>
</dbReference>
<dbReference type="AlphaFoldDB" id="A0A9P0D376"/>
<keyword evidence="2" id="KW-1185">Reference proteome</keyword>
<evidence type="ECO:0000313" key="1">
    <source>
        <dbReference type="EMBL" id="CAH1113893.1"/>
    </source>
</evidence>
<dbReference type="PANTHER" id="PTHR22954:SF3">
    <property type="entry name" value="PROTEIN CBG08539"/>
    <property type="match status" value="1"/>
</dbReference>
<sequence>MTYYNIKEIADKLPTDTSSRCGAGESDAGHSLPRLPKIEIFEFSGDLRDWETFYSIFKSLIHDNKALFDVDKVYYLVGRLKGSALVVCSGVAPTGGNYSIIWNALVDRYQDKKSLANSYFNQIMDFKRLQGESSKNLELFLEKFDSAVKALKNLKVNDLTALILVHVALIKLDPETIKTFDMLKRGSDIPKYEELITFVKEPSKILSNRKPIVSKVNSDNKFKSKSFVDAQYIETN</sequence>
<proteinExistence type="predicted"/>